<gene>
    <name evidence="3" type="ORF">PoB_004436700</name>
</gene>
<evidence type="ECO:0000256" key="1">
    <source>
        <dbReference type="SAM" id="MobiDB-lite"/>
    </source>
</evidence>
<accession>A0AAV4BF69</accession>
<feature type="compositionally biased region" description="Low complexity" evidence="1">
    <location>
        <begin position="158"/>
        <end position="170"/>
    </location>
</feature>
<protein>
    <recommendedName>
        <fullName evidence="5">SEA domain-containing protein</fullName>
    </recommendedName>
</protein>
<dbReference type="Proteomes" id="UP000735302">
    <property type="component" value="Unassembled WGS sequence"/>
</dbReference>
<evidence type="ECO:0000313" key="3">
    <source>
        <dbReference type="EMBL" id="GFO17862.1"/>
    </source>
</evidence>
<evidence type="ECO:0000313" key="4">
    <source>
        <dbReference type="Proteomes" id="UP000735302"/>
    </source>
</evidence>
<proteinExistence type="predicted"/>
<name>A0AAV4BF69_9GAST</name>
<feature type="transmembrane region" description="Helical" evidence="2">
    <location>
        <begin position="287"/>
        <end position="309"/>
    </location>
</feature>
<keyword evidence="4" id="KW-1185">Reference proteome</keyword>
<dbReference type="EMBL" id="BLXT01004905">
    <property type="protein sequence ID" value="GFO17862.1"/>
    <property type="molecule type" value="Genomic_DNA"/>
</dbReference>
<dbReference type="AlphaFoldDB" id="A0AAV4BF69"/>
<reference evidence="3 4" key="1">
    <citation type="journal article" date="2021" name="Elife">
        <title>Chloroplast acquisition without the gene transfer in kleptoplastic sea slugs, Plakobranchus ocellatus.</title>
        <authorList>
            <person name="Maeda T."/>
            <person name="Takahashi S."/>
            <person name="Yoshida T."/>
            <person name="Shimamura S."/>
            <person name="Takaki Y."/>
            <person name="Nagai Y."/>
            <person name="Toyoda A."/>
            <person name="Suzuki Y."/>
            <person name="Arimoto A."/>
            <person name="Ishii H."/>
            <person name="Satoh N."/>
            <person name="Nishiyama T."/>
            <person name="Hasebe M."/>
            <person name="Maruyama T."/>
            <person name="Minagawa J."/>
            <person name="Obokata J."/>
            <person name="Shigenobu S."/>
        </authorList>
    </citation>
    <scope>NUCLEOTIDE SEQUENCE [LARGE SCALE GENOMIC DNA]</scope>
</reference>
<feature type="region of interest" description="Disordered" evidence="1">
    <location>
        <begin position="260"/>
        <end position="279"/>
    </location>
</feature>
<feature type="compositionally biased region" description="Low complexity" evidence="1">
    <location>
        <begin position="178"/>
        <end position="187"/>
    </location>
</feature>
<comment type="caution">
    <text evidence="3">The sequence shown here is derived from an EMBL/GenBank/DDBJ whole genome shotgun (WGS) entry which is preliminary data.</text>
</comment>
<organism evidence="3 4">
    <name type="scientific">Plakobranchus ocellatus</name>
    <dbReference type="NCBI Taxonomy" id="259542"/>
    <lineage>
        <taxon>Eukaryota</taxon>
        <taxon>Metazoa</taxon>
        <taxon>Spiralia</taxon>
        <taxon>Lophotrochozoa</taxon>
        <taxon>Mollusca</taxon>
        <taxon>Gastropoda</taxon>
        <taxon>Heterobranchia</taxon>
        <taxon>Euthyneura</taxon>
        <taxon>Panpulmonata</taxon>
        <taxon>Sacoglossa</taxon>
        <taxon>Placobranchoidea</taxon>
        <taxon>Plakobranchidae</taxon>
        <taxon>Plakobranchus</taxon>
    </lineage>
</organism>
<keyword evidence="2" id="KW-0812">Transmembrane</keyword>
<evidence type="ECO:0008006" key="5">
    <source>
        <dbReference type="Google" id="ProtNLM"/>
    </source>
</evidence>
<keyword evidence="2" id="KW-0472">Membrane</keyword>
<keyword evidence="2" id="KW-1133">Transmembrane helix</keyword>
<sequence length="334" mass="36461">MATGNPIVYNIIEFQNSEPDYDIFDISPCYSASEKIHFLLLINVLNPAEFSSVTPRVVKDRITEILSSLIRENNRFAGIQIDYDSGTNLYVYATLLERAPVDNTDIQHAHPHTMEAAFLFLGGSVRSQISSSITTPDGKSVTLIPTKLLRMDFAKDFTTPPSTTPQTTQTPPIPPRRTTPTSTLSTASTKVFTHRSSSLSTSHHKTALFSLPPMWQSCRPICFANNMCPCQSLSHPSPSLPASNVVKHCDCGRDCPMRPSGKNSQAGPCSHFSGRQGQAASSSTSDITVAALVGAMFGTLALGLILGFVGTRLYHVLKRLPDIRLVNSDDELKY</sequence>
<feature type="region of interest" description="Disordered" evidence="1">
    <location>
        <begin position="156"/>
        <end position="187"/>
    </location>
</feature>
<evidence type="ECO:0000256" key="2">
    <source>
        <dbReference type="SAM" id="Phobius"/>
    </source>
</evidence>
<feature type="compositionally biased region" description="Polar residues" evidence="1">
    <location>
        <begin position="261"/>
        <end position="279"/>
    </location>
</feature>